<name>A0A6P7Y567_9AMPH</name>
<evidence type="ECO:0000313" key="2">
    <source>
        <dbReference type="RefSeq" id="XP_030058255.1"/>
    </source>
</evidence>
<evidence type="ECO:0000313" key="1">
    <source>
        <dbReference type="Proteomes" id="UP000515156"/>
    </source>
</evidence>
<proteinExistence type="predicted"/>
<sequence length="113" mass="12729">MQGKDVIRLVRITILHEYVGCRTYDLPPSTAVKDIKQLLYTETDFPVSEQHLWHNNKELCDWTKIGDLVHSPNHGVFLNLQSNGLKGGAWENVVQEVAGKTTLFANKNKAGNL</sequence>
<dbReference type="InParanoid" id="A0A6P7Y567"/>
<protein>
    <submittedName>
        <fullName evidence="2">Sacsin-like</fullName>
    </submittedName>
</protein>
<dbReference type="OrthoDB" id="1262810at2759"/>
<keyword evidence="1" id="KW-1185">Reference proteome</keyword>
<gene>
    <name evidence="2" type="primary">LOC115469600</name>
</gene>
<dbReference type="SUPFAM" id="SSF54236">
    <property type="entry name" value="Ubiquitin-like"/>
    <property type="match status" value="1"/>
</dbReference>
<dbReference type="KEGG" id="muo:115469600"/>
<organism evidence="1 2">
    <name type="scientific">Microcaecilia unicolor</name>
    <dbReference type="NCBI Taxonomy" id="1415580"/>
    <lineage>
        <taxon>Eukaryota</taxon>
        <taxon>Metazoa</taxon>
        <taxon>Chordata</taxon>
        <taxon>Craniata</taxon>
        <taxon>Vertebrata</taxon>
        <taxon>Euteleostomi</taxon>
        <taxon>Amphibia</taxon>
        <taxon>Gymnophiona</taxon>
        <taxon>Siphonopidae</taxon>
        <taxon>Microcaecilia</taxon>
    </lineage>
</organism>
<reference evidence="2" key="1">
    <citation type="submission" date="2025-08" db="UniProtKB">
        <authorList>
            <consortium name="RefSeq"/>
        </authorList>
    </citation>
    <scope>IDENTIFICATION</scope>
</reference>
<dbReference type="InterPro" id="IPR029071">
    <property type="entry name" value="Ubiquitin-like_domsf"/>
</dbReference>
<accession>A0A6P7Y567</accession>
<dbReference type="Proteomes" id="UP000515156">
    <property type="component" value="Chromosome 4"/>
</dbReference>
<dbReference type="CDD" id="cd17049">
    <property type="entry name" value="Ubl_Sacsin"/>
    <property type="match status" value="1"/>
</dbReference>
<dbReference type="RefSeq" id="XP_030058255.1">
    <property type="nucleotide sequence ID" value="XM_030202395.1"/>
</dbReference>
<dbReference type="AlphaFoldDB" id="A0A6P7Y567"/>
<dbReference type="GeneID" id="115469600"/>
<dbReference type="Gene3D" id="3.10.20.90">
    <property type="entry name" value="Phosphatidylinositol 3-kinase Catalytic Subunit, Chain A, domain 1"/>
    <property type="match status" value="1"/>
</dbReference>